<dbReference type="EMBL" id="PKPZ01000014">
    <property type="protein sequence ID" value="RPB37431.1"/>
    <property type="molecule type" value="Genomic_DNA"/>
</dbReference>
<evidence type="ECO:0000313" key="2">
    <source>
        <dbReference type="Proteomes" id="UP000283878"/>
    </source>
</evidence>
<proteinExistence type="predicted"/>
<comment type="caution">
    <text evidence="1">The sequence shown here is derived from an EMBL/GenBank/DDBJ whole genome shotgun (WGS) entry which is preliminary data.</text>
</comment>
<dbReference type="Proteomes" id="UP000283878">
    <property type="component" value="Unassembled WGS sequence"/>
</dbReference>
<accession>A0AAX1XKW2</accession>
<evidence type="ECO:0000313" key="1">
    <source>
        <dbReference type="EMBL" id="RPB37431.1"/>
    </source>
</evidence>
<organism evidence="1 2">
    <name type="scientific">Vibrio diabolicus</name>
    <dbReference type="NCBI Taxonomy" id="50719"/>
    <lineage>
        <taxon>Bacteria</taxon>
        <taxon>Pseudomonadati</taxon>
        <taxon>Pseudomonadota</taxon>
        <taxon>Gammaproteobacteria</taxon>
        <taxon>Vibrionales</taxon>
        <taxon>Vibrionaceae</taxon>
        <taxon>Vibrio</taxon>
        <taxon>Vibrio diabolicus subgroup</taxon>
    </lineage>
</organism>
<protein>
    <submittedName>
        <fullName evidence="1">Uncharacterized protein</fullName>
    </submittedName>
</protein>
<gene>
    <name evidence="1" type="ORF">CYQ91_18175</name>
</gene>
<reference evidence="1 2" key="1">
    <citation type="journal article" date="2018" name="AMB Express">
        <title>Occurrence and significance of pathogenicity and fitness islands in environmental vibrios.</title>
        <authorList>
            <person name="Klein S."/>
            <person name="Pipes S."/>
            <person name="Lovell C.R."/>
        </authorList>
    </citation>
    <scope>NUCLEOTIDE SEQUENCE [LARGE SCALE GENOMIC DNA]</scope>
    <source>
        <strain evidence="1 2">JBS-8-11-1</strain>
    </source>
</reference>
<name>A0AAX1XKW2_9VIBR</name>
<dbReference type="AlphaFoldDB" id="A0AAX1XKW2"/>
<sequence>MIFMTDADIELQHLWLEVQAERWQNLPRFLFSYYCYKHNLVSKTNKVCWETARARLPASTSIKERKNAVVEPLVPEEAVVGLLKTISKDGEMTFDVMGTTLDAFLHYVVISKEEKARLKPNMPASWYQQSNKSPLARFEQAGIKLQE</sequence>